<evidence type="ECO:0000313" key="2">
    <source>
        <dbReference type="EMBL" id="MBJ3761802.1"/>
    </source>
</evidence>
<dbReference type="RefSeq" id="WP_198914975.1">
    <property type="nucleotide sequence ID" value="NZ_JAEKPD010000002.1"/>
</dbReference>
<feature type="transmembrane region" description="Helical" evidence="1">
    <location>
        <begin position="20"/>
        <end position="45"/>
    </location>
</feature>
<keyword evidence="1" id="KW-1133">Transmembrane helix</keyword>
<evidence type="ECO:0000313" key="3">
    <source>
        <dbReference type="Proteomes" id="UP000642488"/>
    </source>
</evidence>
<dbReference type="Proteomes" id="UP000642488">
    <property type="component" value="Unassembled WGS sequence"/>
</dbReference>
<keyword evidence="1" id="KW-0812">Transmembrane</keyword>
<keyword evidence="3" id="KW-1185">Reference proteome</keyword>
<dbReference type="AlphaFoldDB" id="A0A934IER0"/>
<dbReference type="EMBL" id="JAEKPD010000002">
    <property type="protein sequence ID" value="MBJ3761802.1"/>
    <property type="molecule type" value="Genomic_DNA"/>
</dbReference>
<proteinExistence type="predicted"/>
<organism evidence="2 3">
    <name type="scientific">Palleronia pontilimi</name>
    <dbReference type="NCBI Taxonomy" id="1964209"/>
    <lineage>
        <taxon>Bacteria</taxon>
        <taxon>Pseudomonadati</taxon>
        <taxon>Pseudomonadota</taxon>
        <taxon>Alphaproteobacteria</taxon>
        <taxon>Rhodobacterales</taxon>
        <taxon>Roseobacteraceae</taxon>
        <taxon>Palleronia</taxon>
    </lineage>
</organism>
<accession>A0A934IER0</accession>
<name>A0A934IER0_9RHOB</name>
<evidence type="ECO:0000256" key="1">
    <source>
        <dbReference type="SAM" id="Phobius"/>
    </source>
</evidence>
<sequence>MIERQPAPDFTRPFLVSLAPLVFIALVFVWMVWGLLAAMGVTYASDKAISRLSRR</sequence>
<gene>
    <name evidence="2" type="ORF">ILP92_03445</name>
</gene>
<reference evidence="2" key="1">
    <citation type="submission" date="2020-12" db="EMBL/GenBank/DDBJ databases">
        <title>Bacterial taxonomy.</title>
        <authorList>
            <person name="Pan X."/>
        </authorList>
    </citation>
    <scope>NUCLEOTIDE SEQUENCE</scope>
    <source>
        <strain evidence="2">KCTC 52957</strain>
    </source>
</reference>
<protein>
    <submittedName>
        <fullName evidence="2">Uncharacterized protein</fullName>
    </submittedName>
</protein>
<comment type="caution">
    <text evidence="2">The sequence shown here is derived from an EMBL/GenBank/DDBJ whole genome shotgun (WGS) entry which is preliminary data.</text>
</comment>
<keyword evidence="1" id="KW-0472">Membrane</keyword>